<dbReference type="EMBL" id="CP060825">
    <property type="protein sequence ID" value="QNP65408.1"/>
    <property type="molecule type" value="Genomic_DNA"/>
</dbReference>
<reference evidence="3 4" key="1">
    <citation type="submission" date="2020-08" db="EMBL/GenBank/DDBJ databases">
        <title>A novel species.</title>
        <authorList>
            <person name="Gao J."/>
        </authorList>
    </citation>
    <scope>NUCLEOTIDE SEQUENCE [LARGE SCALE GENOMIC DNA]</scope>
    <source>
        <strain evidence="3 4">CRPJ-33</strain>
    </source>
</reference>
<dbReference type="InterPro" id="IPR036409">
    <property type="entry name" value="Aldolase_II/adducin_N_sf"/>
</dbReference>
<feature type="region of interest" description="Disordered" evidence="1">
    <location>
        <begin position="131"/>
        <end position="154"/>
    </location>
</feature>
<evidence type="ECO:0000256" key="1">
    <source>
        <dbReference type="SAM" id="MobiDB-lite"/>
    </source>
</evidence>
<dbReference type="SUPFAM" id="SSF53639">
    <property type="entry name" value="AraD/HMP-PK domain-like"/>
    <property type="match status" value="1"/>
</dbReference>
<dbReference type="AlphaFoldDB" id="A0A7H0HXZ2"/>
<protein>
    <submittedName>
        <fullName evidence="3">Class II aldolase/adducin family protein</fullName>
    </submittedName>
</protein>
<dbReference type="InterPro" id="IPR001303">
    <property type="entry name" value="Aldolase_II/adducin_N"/>
</dbReference>
<evidence type="ECO:0000313" key="4">
    <source>
        <dbReference type="Proteomes" id="UP000516230"/>
    </source>
</evidence>
<dbReference type="RefSeq" id="WP_187742489.1">
    <property type="nucleotide sequence ID" value="NZ_CP060825.1"/>
</dbReference>
<proteinExistence type="predicted"/>
<accession>A0A7H0HXZ2</accession>
<feature type="domain" description="Class II aldolase/adducin N-terminal" evidence="2">
    <location>
        <begin position="15"/>
        <end position="207"/>
    </location>
</feature>
<dbReference type="SMART" id="SM01007">
    <property type="entry name" value="Aldolase_II"/>
    <property type="match status" value="1"/>
</dbReference>
<keyword evidence="4" id="KW-1185">Reference proteome</keyword>
<evidence type="ECO:0000313" key="3">
    <source>
        <dbReference type="EMBL" id="QNP65408.1"/>
    </source>
</evidence>
<sequence length="222" mass="22697">MKPVRVHEHVGVHRRLVLLACRSLDRAGEPDGAAGCVSVRSGGAVVLSTGDTDAEESAGGVDTVLVDPDQGLPLLGELARPPAAAWAHLALHRWIPGGEAVVHTRDPAVLAGAEALGAAPAADARVLVVSPGRSASGRPGAPGPSDLTGLTDLDGPTGLTRLTGLTGLTEATTAVLLVGTGVFTWGREPDEALARLERIRELGRALPPVPAVGRTGPRRHTR</sequence>
<evidence type="ECO:0000259" key="2">
    <source>
        <dbReference type="SMART" id="SM01007"/>
    </source>
</evidence>
<dbReference type="Proteomes" id="UP000516230">
    <property type="component" value="Chromosome"/>
</dbReference>
<dbReference type="Pfam" id="PF00596">
    <property type="entry name" value="Aldolase_II"/>
    <property type="match status" value="1"/>
</dbReference>
<organism evidence="3 4">
    <name type="scientific">Streptomyces genisteinicus</name>
    <dbReference type="NCBI Taxonomy" id="2768068"/>
    <lineage>
        <taxon>Bacteria</taxon>
        <taxon>Bacillati</taxon>
        <taxon>Actinomycetota</taxon>
        <taxon>Actinomycetes</taxon>
        <taxon>Kitasatosporales</taxon>
        <taxon>Streptomycetaceae</taxon>
        <taxon>Streptomyces</taxon>
    </lineage>
</organism>
<name>A0A7H0HXZ2_9ACTN</name>
<dbReference type="KEGG" id="sgj:IAG43_22415"/>
<dbReference type="Gene3D" id="3.40.225.10">
    <property type="entry name" value="Class II aldolase/adducin N-terminal domain"/>
    <property type="match status" value="1"/>
</dbReference>
<gene>
    <name evidence="3" type="ORF">IAG43_22415</name>
</gene>